<dbReference type="Gene3D" id="1.10.1410.10">
    <property type="match status" value="1"/>
</dbReference>
<keyword evidence="8 12" id="KW-0067">ATP-binding</keyword>
<evidence type="ECO:0000313" key="19">
    <source>
        <dbReference type="Proteomes" id="UP000030746"/>
    </source>
</evidence>
<feature type="domain" description="Poly(A) polymerase central" evidence="16">
    <location>
        <begin position="205"/>
        <end position="351"/>
    </location>
</feature>
<dbReference type="Pfam" id="PF04926">
    <property type="entry name" value="PAP_RNA-bind"/>
    <property type="match status" value="2"/>
</dbReference>
<dbReference type="EMBL" id="KB200129">
    <property type="protein sequence ID" value="ESP02917.1"/>
    <property type="molecule type" value="Genomic_DNA"/>
</dbReference>
<sequence>MSSEVALLTPISVADPKAIDLDLSLKLEEALKPHGIFESPEELAHRMEVLSKVNLLVRQWIIDVSKEKNNIPENKAECFGGKVFTFGSYRLGVHTKGADIDTLCVAPRHVDRPDFFSSFQELLRQQPEVKDLRAVEEAFVPVIKMEFDGIELDMLFSRLALPIIPEDIDLRAENLLKNLDEKSVRSLNGCRVTDEILYLVPNKDNFRMTLRAIKLWAKKKGVYSNALGFFGGVSWAMLVARVCQLYPNAAPATLVHKFFLVFSKWDWPHPVLLKPIDTSENKLGFPVWDPRINPADRYHLMPIITPAYPQQNSTYNVTKSTRTIITDELVEGLEVVNKIYEGEEEWARIFEPSNFFQKYRHYIVLTARAEEEEHYLEWKGYVESKIRLLVGNLERNLFIKLAHIMPESFGPFSESEGKFMCKWFIGLLFHDTKSANVDLTFDIQSFSDVVHKTAIHINLFKEDMRVEISYVKRKQLDQFVPQEVLTRGRPIIKKRVRFKNDSHFVH</sequence>
<feature type="domain" description="Poly(A) polymerase nucleotidyltransferase" evidence="17">
    <location>
        <begin position="10"/>
        <end position="200"/>
    </location>
</feature>
<evidence type="ECO:0000256" key="10">
    <source>
        <dbReference type="ARBA" id="ARBA00023242"/>
    </source>
</evidence>
<feature type="binding site" evidence="13">
    <location>
        <position position="95"/>
    </location>
    <ligand>
        <name>ATP</name>
        <dbReference type="ChEBI" id="CHEBI:30616"/>
    </ligand>
</feature>
<feature type="binding site" evidence="14">
    <location>
        <position position="101"/>
    </location>
    <ligand>
        <name>Mg(2+)</name>
        <dbReference type="ChEBI" id="CHEBI:18420"/>
        <label>1</label>
        <note>catalytic</note>
    </ligand>
</feature>
<evidence type="ECO:0000259" key="15">
    <source>
        <dbReference type="Pfam" id="PF04926"/>
    </source>
</evidence>
<evidence type="ECO:0000256" key="3">
    <source>
        <dbReference type="ARBA" id="ARBA00010912"/>
    </source>
</evidence>
<dbReference type="PIRSF" id="PIRSF018425">
    <property type="entry name" value="PolyA_polymerase"/>
    <property type="match status" value="1"/>
</dbReference>
<evidence type="ECO:0000256" key="6">
    <source>
        <dbReference type="ARBA" id="ARBA00022723"/>
    </source>
</evidence>
<comment type="subcellular location">
    <subcellularLocation>
        <location evidence="2 12">Nucleus</location>
    </subcellularLocation>
</comment>
<dbReference type="Pfam" id="PF04928">
    <property type="entry name" value="PAP_central"/>
    <property type="match status" value="1"/>
</dbReference>
<feature type="binding site" evidence="13">
    <location>
        <position position="223"/>
    </location>
    <ligand>
        <name>ATP</name>
        <dbReference type="ChEBI" id="CHEBI:30616"/>
    </ligand>
</feature>
<dbReference type="AlphaFoldDB" id="V4BAE4"/>
<feature type="binding site" evidence="14">
    <location>
        <position position="99"/>
    </location>
    <ligand>
        <name>Mg(2+)</name>
        <dbReference type="ChEBI" id="CHEBI:18420"/>
        <label>1</label>
        <note>catalytic</note>
    </ligand>
</feature>
<evidence type="ECO:0000256" key="9">
    <source>
        <dbReference type="ARBA" id="ARBA00022842"/>
    </source>
</evidence>
<evidence type="ECO:0000256" key="12">
    <source>
        <dbReference type="PIRNR" id="PIRNR018425"/>
    </source>
</evidence>
<dbReference type="FunFam" id="1.10.1410.10:FF:000001">
    <property type="entry name" value="Putative poly(A) polymerase gamma"/>
    <property type="match status" value="1"/>
</dbReference>
<dbReference type="OMA" id="PAYPAMC"/>
<evidence type="ECO:0000256" key="7">
    <source>
        <dbReference type="ARBA" id="ARBA00022741"/>
    </source>
</evidence>
<keyword evidence="6 14" id="KW-0479">Metal-binding</keyword>
<evidence type="ECO:0000256" key="1">
    <source>
        <dbReference type="ARBA" id="ARBA00001936"/>
    </source>
</evidence>
<feature type="binding site" evidence="13">
    <location>
        <position position="214"/>
    </location>
    <ligand>
        <name>ATP</name>
        <dbReference type="ChEBI" id="CHEBI:30616"/>
    </ligand>
</feature>
<evidence type="ECO:0000256" key="13">
    <source>
        <dbReference type="PIRSR" id="PIRSR018425-1"/>
    </source>
</evidence>
<protein>
    <recommendedName>
        <fullName evidence="12">Poly(A) polymerase</fullName>
        <ecNumber evidence="12">2.7.7.19</ecNumber>
    </recommendedName>
</protein>
<dbReference type="CDD" id="cd05402">
    <property type="entry name" value="NT_PAP_TUTase"/>
    <property type="match status" value="1"/>
</dbReference>
<dbReference type="SUPFAM" id="SSF55003">
    <property type="entry name" value="PAP/Archaeal CCA-adding enzyme, C-terminal domain"/>
    <property type="match status" value="1"/>
</dbReference>
<feature type="binding site" evidence="13">
    <location>
        <begin position="232"/>
        <end position="233"/>
    </location>
    <ligand>
        <name>ATP</name>
        <dbReference type="ChEBI" id="CHEBI:30616"/>
    </ligand>
</feature>
<dbReference type="KEGG" id="lgi:LOTGIDRAFT_110940"/>
<feature type="domain" description="Poly(A) polymerase RNA-binding" evidence="15">
    <location>
        <begin position="354"/>
        <end position="409"/>
    </location>
</feature>
<comment type="cofactor">
    <cofactor evidence="1">
        <name>Mn(2+)</name>
        <dbReference type="ChEBI" id="CHEBI:29035"/>
    </cofactor>
</comment>
<dbReference type="SUPFAM" id="SSF81631">
    <property type="entry name" value="PAP/OAS1 substrate-binding domain"/>
    <property type="match status" value="1"/>
</dbReference>
<keyword evidence="10 12" id="KW-0539">Nucleus</keyword>
<dbReference type="Proteomes" id="UP000030746">
    <property type="component" value="Unassembled WGS sequence"/>
</dbReference>
<keyword evidence="9 14" id="KW-0460">Magnesium</keyword>
<feature type="binding site" evidence="13">
    <location>
        <position position="153"/>
    </location>
    <ligand>
        <name>ATP</name>
        <dbReference type="ChEBI" id="CHEBI:30616"/>
    </ligand>
</feature>
<dbReference type="InterPro" id="IPR014492">
    <property type="entry name" value="PolyA_polymerase"/>
</dbReference>
<feature type="binding site" evidence="14">
    <location>
        <position position="153"/>
    </location>
    <ligand>
        <name>Mg(2+)</name>
        <dbReference type="ChEBI" id="CHEBI:18420"/>
        <label>2</label>
        <note>catalytic</note>
    </ligand>
</feature>
<dbReference type="SUPFAM" id="SSF81301">
    <property type="entry name" value="Nucleotidyltransferase"/>
    <property type="match status" value="1"/>
</dbReference>
<evidence type="ECO:0000259" key="17">
    <source>
        <dbReference type="Pfam" id="PF20750"/>
    </source>
</evidence>
<evidence type="ECO:0000256" key="2">
    <source>
        <dbReference type="ARBA" id="ARBA00004123"/>
    </source>
</evidence>
<keyword evidence="4 12" id="KW-0507">mRNA processing</keyword>
<evidence type="ECO:0000256" key="4">
    <source>
        <dbReference type="ARBA" id="ARBA00022664"/>
    </source>
</evidence>
<comment type="function">
    <text evidence="12">Polymerase that creates the 3'-poly(A) tail of mRNA's.</text>
</comment>
<gene>
    <name evidence="18" type="ORF">LOTGIDRAFT_110940</name>
</gene>
<keyword evidence="19" id="KW-1185">Reference proteome</keyword>
<dbReference type="InterPro" id="IPR011068">
    <property type="entry name" value="NuclTrfase_I-like_C"/>
</dbReference>
<dbReference type="CTD" id="20230659"/>
<feature type="binding site" evidence="14">
    <location>
        <position position="99"/>
    </location>
    <ligand>
        <name>Mg(2+)</name>
        <dbReference type="ChEBI" id="CHEBI:18420"/>
        <label>2</label>
        <note>catalytic</note>
    </ligand>
</feature>
<evidence type="ECO:0000259" key="16">
    <source>
        <dbReference type="Pfam" id="PF04928"/>
    </source>
</evidence>
<keyword evidence="7 12" id="KW-0547">Nucleotide-binding</keyword>
<dbReference type="GO" id="GO:0046872">
    <property type="term" value="F:metal ion binding"/>
    <property type="evidence" value="ECO:0007669"/>
    <property type="project" value="UniProtKB-KW"/>
</dbReference>
<dbReference type="OrthoDB" id="412748at2759"/>
<dbReference type="HOGENOM" id="CLU_011511_4_0_1"/>
<dbReference type="GO" id="GO:1990817">
    <property type="term" value="F:poly(A) RNA polymerase activity"/>
    <property type="evidence" value="ECO:0007669"/>
    <property type="project" value="UniProtKB-UniRule"/>
</dbReference>
<dbReference type="InterPro" id="IPR043519">
    <property type="entry name" value="NT_sf"/>
</dbReference>
<reference evidence="18 19" key="1">
    <citation type="journal article" date="2013" name="Nature">
        <title>Insights into bilaterian evolution from three spiralian genomes.</title>
        <authorList>
            <person name="Simakov O."/>
            <person name="Marletaz F."/>
            <person name="Cho S.J."/>
            <person name="Edsinger-Gonzales E."/>
            <person name="Havlak P."/>
            <person name="Hellsten U."/>
            <person name="Kuo D.H."/>
            <person name="Larsson T."/>
            <person name="Lv J."/>
            <person name="Arendt D."/>
            <person name="Savage R."/>
            <person name="Osoegawa K."/>
            <person name="de Jong P."/>
            <person name="Grimwood J."/>
            <person name="Chapman J.A."/>
            <person name="Shapiro H."/>
            <person name="Aerts A."/>
            <person name="Otillar R.P."/>
            <person name="Terry A.Y."/>
            <person name="Boore J.L."/>
            <person name="Grigoriev I.V."/>
            <person name="Lindberg D.R."/>
            <person name="Seaver E.C."/>
            <person name="Weisblat D.A."/>
            <person name="Putnam N.H."/>
            <person name="Rokhsar D.S."/>
        </authorList>
    </citation>
    <scope>NUCLEOTIDE SEQUENCE [LARGE SCALE GENOMIC DNA]</scope>
</reference>
<evidence type="ECO:0000256" key="14">
    <source>
        <dbReference type="PIRSR" id="PIRSR018425-2"/>
    </source>
</evidence>
<comment type="catalytic activity">
    <reaction evidence="11 12">
        <text>RNA(n) + ATP = RNA(n)-3'-adenine ribonucleotide + diphosphate</text>
        <dbReference type="Rhea" id="RHEA:11332"/>
        <dbReference type="Rhea" id="RHEA-COMP:14527"/>
        <dbReference type="Rhea" id="RHEA-COMP:17347"/>
        <dbReference type="ChEBI" id="CHEBI:30616"/>
        <dbReference type="ChEBI" id="CHEBI:33019"/>
        <dbReference type="ChEBI" id="CHEBI:140395"/>
        <dbReference type="ChEBI" id="CHEBI:173115"/>
        <dbReference type="EC" id="2.7.7.19"/>
    </reaction>
</comment>
<dbReference type="GO" id="GO:0005634">
    <property type="term" value="C:nucleus"/>
    <property type="evidence" value="ECO:0007669"/>
    <property type="project" value="UniProtKB-SubCell"/>
</dbReference>
<dbReference type="InterPro" id="IPR007012">
    <property type="entry name" value="PolA_pol_cen_dom"/>
</dbReference>
<dbReference type="FunFam" id="3.30.460.10:FF:000002">
    <property type="entry name" value="Poly(A) polymerase alpha, putative"/>
    <property type="match status" value="1"/>
</dbReference>
<dbReference type="GO" id="GO:0003723">
    <property type="term" value="F:RNA binding"/>
    <property type="evidence" value="ECO:0007669"/>
    <property type="project" value="UniProtKB-UniRule"/>
</dbReference>
<name>V4BAE4_LOTGI</name>
<accession>V4BAE4</accession>
<feature type="binding site" evidence="13">
    <location>
        <begin position="99"/>
        <end position="101"/>
    </location>
    <ligand>
        <name>ATP</name>
        <dbReference type="ChEBI" id="CHEBI:30616"/>
    </ligand>
</feature>
<feature type="binding site" evidence="13">
    <location>
        <begin position="86"/>
        <end position="88"/>
    </location>
    <ligand>
        <name>ATP</name>
        <dbReference type="ChEBI" id="CHEBI:30616"/>
    </ligand>
</feature>
<evidence type="ECO:0000256" key="5">
    <source>
        <dbReference type="ARBA" id="ARBA00022679"/>
    </source>
</evidence>
<dbReference type="RefSeq" id="XP_009046387.1">
    <property type="nucleotide sequence ID" value="XM_009048139.1"/>
</dbReference>
<keyword evidence="5 12" id="KW-0808">Transferase</keyword>
<feature type="domain" description="Poly(A) polymerase RNA-binding" evidence="15">
    <location>
        <begin position="415"/>
        <end position="487"/>
    </location>
</feature>
<dbReference type="GO" id="GO:0005524">
    <property type="term" value="F:ATP binding"/>
    <property type="evidence" value="ECO:0007669"/>
    <property type="project" value="UniProtKB-UniRule"/>
</dbReference>
<evidence type="ECO:0000256" key="11">
    <source>
        <dbReference type="ARBA" id="ARBA00048830"/>
    </source>
</evidence>
<organism evidence="18 19">
    <name type="scientific">Lottia gigantea</name>
    <name type="common">Giant owl limpet</name>
    <dbReference type="NCBI Taxonomy" id="225164"/>
    <lineage>
        <taxon>Eukaryota</taxon>
        <taxon>Metazoa</taxon>
        <taxon>Spiralia</taxon>
        <taxon>Lophotrochozoa</taxon>
        <taxon>Mollusca</taxon>
        <taxon>Gastropoda</taxon>
        <taxon>Patellogastropoda</taxon>
        <taxon>Lottioidea</taxon>
        <taxon>Lottiidae</taxon>
        <taxon>Lottia</taxon>
    </lineage>
</organism>
<comment type="cofactor">
    <cofactor evidence="14">
        <name>Mg(2+)</name>
        <dbReference type="ChEBI" id="CHEBI:18420"/>
    </cofactor>
    <text evidence="14">Binds 2 magnesium ions. Also active with manganese.</text>
</comment>
<dbReference type="Gene3D" id="3.30.460.10">
    <property type="entry name" value="Beta Polymerase, domain 2"/>
    <property type="match status" value="1"/>
</dbReference>
<dbReference type="InterPro" id="IPR048840">
    <property type="entry name" value="PolA_pol_NTPase"/>
</dbReference>
<dbReference type="EC" id="2.7.7.19" evidence="12"/>
<evidence type="ECO:0000256" key="8">
    <source>
        <dbReference type="ARBA" id="ARBA00022840"/>
    </source>
</evidence>
<dbReference type="Pfam" id="PF20750">
    <property type="entry name" value="PAP_NTPase"/>
    <property type="match status" value="1"/>
</dbReference>
<comment type="similarity">
    <text evidence="3 12">Belongs to the poly(A) polymerase family.</text>
</comment>
<dbReference type="PANTHER" id="PTHR10682">
    <property type="entry name" value="POLY A POLYMERASE"/>
    <property type="match status" value="1"/>
</dbReference>
<evidence type="ECO:0000313" key="18">
    <source>
        <dbReference type="EMBL" id="ESP02917.1"/>
    </source>
</evidence>
<dbReference type="GO" id="GO:0031123">
    <property type="term" value="P:RNA 3'-end processing"/>
    <property type="evidence" value="ECO:0007669"/>
    <property type="project" value="InterPro"/>
</dbReference>
<dbReference type="PANTHER" id="PTHR10682:SF10">
    <property type="entry name" value="POLYNUCLEOTIDE ADENYLYLTRANSFERASE"/>
    <property type="match status" value="1"/>
</dbReference>
<dbReference type="Gene3D" id="3.30.70.590">
    <property type="entry name" value="Poly(A) polymerase predicted RNA binding domain"/>
    <property type="match status" value="1"/>
</dbReference>
<dbReference type="InterPro" id="IPR007010">
    <property type="entry name" value="PolA_pol_RNA-bd_dom"/>
</dbReference>
<dbReference type="GO" id="GO:0006397">
    <property type="term" value="P:mRNA processing"/>
    <property type="evidence" value="ECO:0007669"/>
    <property type="project" value="UniProtKB-KW"/>
</dbReference>
<proteinExistence type="inferred from homology"/>
<dbReference type="STRING" id="225164.V4BAE4"/>
<feature type="binding site" evidence="14">
    <location>
        <position position="101"/>
    </location>
    <ligand>
        <name>Mg(2+)</name>
        <dbReference type="ChEBI" id="CHEBI:18420"/>
        <label>2</label>
        <note>catalytic</note>
    </ligand>
</feature>
<dbReference type="GeneID" id="20230659"/>